<evidence type="ECO:0000256" key="1">
    <source>
        <dbReference type="SAM" id="MobiDB-lite"/>
    </source>
</evidence>
<dbReference type="InterPro" id="IPR024752">
    <property type="entry name" value="Myb/SANT-like_dom"/>
</dbReference>
<feature type="domain" description="Myb/SANT-like" evidence="2">
    <location>
        <begin position="17"/>
        <end position="113"/>
    </location>
</feature>
<feature type="region of interest" description="Disordered" evidence="1">
    <location>
        <begin position="181"/>
        <end position="212"/>
    </location>
</feature>
<gene>
    <name evidence="3" type="ORF">OSB04_016870</name>
</gene>
<dbReference type="PANTHER" id="PTHR46929:SF4">
    <property type="entry name" value="MYB_SANT-LIKE DOMAIN-CONTAINING PROTEIN"/>
    <property type="match status" value="1"/>
</dbReference>
<dbReference type="PANTHER" id="PTHR46929">
    <property type="entry name" value="EXPRESSED PROTEIN"/>
    <property type="match status" value="1"/>
</dbReference>
<evidence type="ECO:0000313" key="3">
    <source>
        <dbReference type="EMBL" id="KAJ9552825.1"/>
    </source>
</evidence>
<dbReference type="AlphaFoldDB" id="A0AA38T1T8"/>
<protein>
    <recommendedName>
        <fullName evidence="2">Myb/SANT-like domain-containing protein</fullName>
    </recommendedName>
</protein>
<evidence type="ECO:0000259" key="2">
    <source>
        <dbReference type="Pfam" id="PF12776"/>
    </source>
</evidence>
<feature type="compositionally biased region" description="Polar residues" evidence="1">
    <location>
        <begin position="181"/>
        <end position="203"/>
    </location>
</feature>
<proteinExistence type="predicted"/>
<sequence>MSKKVTDGNTIKKEQFHWTSQMDDAFIQAMLKEQDKGNRVDGTFTSQAYANMVDGLSKTLNKDFNKKHLKNRLKTLKDHFSQCYDVFRGVSLSGFAWNPETKLFEAEEEVWEALIAEKPDAAKWKRKKISNYDEMATGGAAETAKERRNRMNANKQIRETIDEIDLMVSNDEISLENFNNSDDIQITSPMPASQMNQPNVTTSKSKKRKADEEDVTTVMIMTSIDNVANAIRESSKVFERSHPPLYSAKEIFDELQTMGVEPEKISRAYLFLVDKQDKVCALSGCPLPMRMSILKDMMDADS</sequence>
<accession>A0AA38T1T8</accession>
<comment type="caution">
    <text evidence="3">The sequence shown here is derived from an EMBL/GenBank/DDBJ whole genome shotgun (WGS) entry which is preliminary data.</text>
</comment>
<organism evidence="3 4">
    <name type="scientific">Centaurea solstitialis</name>
    <name type="common">yellow star-thistle</name>
    <dbReference type="NCBI Taxonomy" id="347529"/>
    <lineage>
        <taxon>Eukaryota</taxon>
        <taxon>Viridiplantae</taxon>
        <taxon>Streptophyta</taxon>
        <taxon>Embryophyta</taxon>
        <taxon>Tracheophyta</taxon>
        <taxon>Spermatophyta</taxon>
        <taxon>Magnoliopsida</taxon>
        <taxon>eudicotyledons</taxon>
        <taxon>Gunneridae</taxon>
        <taxon>Pentapetalae</taxon>
        <taxon>asterids</taxon>
        <taxon>campanulids</taxon>
        <taxon>Asterales</taxon>
        <taxon>Asteraceae</taxon>
        <taxon>Carduoideae</taxon>
        <taxon>Cardueae</taxon>
        <taxon>Centaureinae</taxon>
        <taxon>Centaurea</taxon>
    </lineage>
</organism>
<keyword evidence="4" id="KW-1185">Reference proteome</keyword>
<name>A0AA38T1T8_9ASTR</name>
<dbReference type="Pfam" id="PF12776">
    <property type="entry name" value="Myb_DNA-bind_3"/>
    <property type="match status" value="1"/>
</dbReference>
<evidence type="ECO:0000313" key="4">
    <source>
        <dbReference type="Proteomes" id="UP001172457"/>
    </source>
</evidence>
<dbReference type="EMBL" id="JARYMX010000004">
    <property type="protein sequence ID" value="KAJ9552825.1"/>
    <property type="molecule type" value="Genomic_DNA"/>
</dbReference>
<dbReference type="Proteomes" id="UP001172457">
    <property type="component" value="Chromosome 4"/>
</dbReference>
<reference evidence="3" key="1">
    <citation type="submission" date="2023-03" db="EMBL/GenBank/DDBJ databases">
        <title>Chromosome-scale reference genome and RAD-based genetic map of yellow starthistle (Centaurea solstitialis) reveal putative structural variation and QTLs associated with invader traits.</title>
        <authorList>
            <person name="Reatini B."/>
            <person name="Cang F.A."/>
            <person name="Jiang Q."/>
            <person name="Mckibben M.T.W."/>
            <person name="Barker M.S."/>
            <person name="Rieseberg L.H."/>
            <person name="Dlugosch K.M."/>
        </authorList>
    </citation>
    <scope>NUCLEOTIDE SEQUENCE</scope>
    <source>
        <strain evidence="3">CAN-66</strain>
        <tissue evidence="3">Leaf</tissue>
    </source>
</reference>